<dbReference type="EMBL" id="BMMK01000010">
    <property type="protein sequence ID" value="GGM53659.1"/>
    <property type="molecule type" value="Genomic_DNA"/>
</dbReference>
<dbReference type="PANTHER" id="PTHR47354:SF1">
    <property type="entry name" value="CARNITINE MONOOXYGENASE REDUCTASE SUBUNIT"/>
    <property type="match status" value="1"/>
</dbReference>
<keyword evidence="3" id="KW-0001">2Fe-2S</keyword>
<evidence type="ECO:0000256" key="6">
    <source>
        <dbReference type="ARBA" id="ARBA00023004"/>
    </source>
</evidence>
<keyword evidence="5" id="KW-0560">Oxidoreductase</keyword>
<dbReference type="AlphaFoldDB" id="A0A8J3CFM8"/>
<evidence type="ECO:0000256" key="4">
    <source>
        <dbReference type="ARBA" id="ARBA00022723"/>
    </source>
</evidence>
<dbReference type="InterPro" id="IPR017938">
    <property type="entry name" value="Riboflavin_synthase-like_b-brl"/>
</dbReference>
<evidence type="ECO:0000259" key="8">
    <source>
        <dbReference type="PROSITE" id="PS51085"/>
    </source>
</evidence>
<evidence type="ECO:0000313" key="10">
    <source>
        <dbReference type="EMBL" id="GGM53659.1"/>
    </source>
</evidence>
<dbReference type="PROSITE" id="PS51384">
    <property type="entry name" value="FAD_FR"/>
    <property type="match status" value="1"/>
</dbReference>
<dbReference type="Gene3D" id="3.40.50.80">
    <property type="entry name" value="Nucleotide-binding domain of ferredoxin-NADP reductase (FNR) module"/>
    <property type="match status" value="1"/>
</dbReference>
<dbReference type="PANTHER" id="PTHR47354">
    <property type="entry name" value="NADH OXIDOREDUCTASE HCR"/>
    <property type="match status" value="1"/>
</dbReference>
<dbReference type="InterPro" id="IPR001041">
    <property type="entry name" value="2Fe-2S_ferredoxin-type"/>
</dbReference>
<keyword evidence="4" id="KW-0479">Metal-binding</keyword>
<keyword evidence="11" id="KW-1185">Reference proteome</keyword>
<evidence type="ECO:0000313" key="11">
    <source>
        <dbReference type="Proteomes" id="UP000637578"/>
    </source>
</evidence>
<evidence type="ECO:0000256" key="5">
    <source>
        <dbReference type="ARBA" id="ARBA00023002"/>
    </source>
</evidence>
<dbReference type="Gene3D" id="3.10.20.30">
    <property type="match status" value="1"/>
</dbReference>
<reference evidence="10" key="2">
    <citation type="submission" date="2020-09" db="EMBL/GenBank/DDBJ databases">
        <authorList>
            <person name="Sun Q."/>
            <person name="Zhou Y."/>
        </authorList>
    </citation>
    <scope>NUCLEOTIDE SEQUENCE</scope>
    <source>
        <strain evidence="10">CGMCC 4.5737</strain>
    </source>
</reference>
<evidence type="ECO:0000259" key="9">
    <source>
        <dbReference type="PROSITE" id="PS51384"/>
    </source>
</evidence>
<dbReference type="PROSITE" id="PS51085">
    <property type="entry name" value="2FE2S_FER_2"/>
    <property type="match status" value="1"/>
</dbReference>
<keyword evidence="7" id="KW-0411">Iron-sulfur</keyword>
<evidence type="ECO:0000256" key="2">
    <source>
        <dbReference type="ARBA" id="ARBA00022630"/>
    </source>
</evidence>
<dbReference type="CDD" id="cd06185">
    <property type="entry name" value="PDR_like"/>
    <property type="match status" value="1"/>
</dbReference>
<reference evidence="10" key="1">
    <citation type="journal article" date="2014" name="Int. J. Syst. Evol. Microbiol.">
        <title>Complete genome sequence of Corynebacterium casei LMG S-19264T (=DSM 44701T), isolated from a smear-ripened cheese.</title>
        <authorList>
            <consortium name="US DOE Joint Genome Institute (JGI-PGF)"/>
            <person name="Walter F."/>
            <person name="Albersmeier A."/>
            <person name="Kalinowski J."/>
            <person name="Ruckert C."/>
        </authorList>
    </citation>
    <scope>NUCLEOTIDE SEQUENCE</scope>
    <source>
        <strain evidence="10">CGMCC 4.5737</strain>
    </source>
</reference>
<keyword evidence="2" id="KW-0285">Flavoprotein</keyword>
<comment type="cofactor">
    <cofactor evidence="1">
        <name>FAD</name>
        <dbReference type="ChEBI" id="CHEBI:57692"/>
    </cofactor>
</comment>
<organism evidence="10 11">
    <name type="scientific">Longimycelium tulufanense</name>
    <dbReference type="NCBI Taxonomy" id="907463"/>
    <lineage>
        <taxon>Bacteria</taxon>
        <taxon>Bacillati</taxon>
        <taxon>Actinomycetota</taxon>
        <taxon>Actinomycetes</taxon>
        <taxon>Pseudonocardiales</taxon>
        <taxon>Pseudonocardiaceae</taxon>
        <taxon>Longimycelium</taxon>
    </lineage>
</organism>
<evidence type="ECO:0000256" key="7">
    <source>
        <dbReference type="ARBA" id="ARBA00023014"/>
    </source>
</evidence>
<dbReference type="Pfam" id="PF00111">
    <property type="entry name" value="Fer2"/>
    <property type="match status" value="1"/>
</dbReference>
<accession>A0A8J3CFM8</accession>
<gene>
    <name evidence="10" type="ORF">GCM10012275_25890</name>
</gene>
<protein>
    <submittedName>
        <fullName evidence="10">Oxidoreductase</fullName>
    </submittedName>
</protein>
<feature type="domain" description="FAD-binding FR-type" evidence="9">
    <location>
        <begin position="51"/>
        <end position="153"/>
    </location>
</feature>
<dbReference type="InterPro" id="IPR039261">
    <property type="entry name" value="FNR_nucleotide-bd"/>
</dbReference>
<dbReference type="InterPro" id="IPR006058">
    <property type="entry name" value="2Fe2S_fd_BS"/>
</dbReference>
<dbReference type="Proteomes" id="UP000637578">
    <property type="component" value="Unassembled WGS sequence"/>
</dbReference>
<sequence>MTTTRPRDYIVPPDLQGRADRDRLWGVIRYAAAIYSGVARLGQHPPVQPVDRDLHVVIERKERVADGAVSLRLVAADGGPLPRWRPGCHLDVLLPSGRLRQYSLCGDPTDRSAYRIAVRRIEDGGGGSLEVHDTLRKGDELRVRGPRNAFPFLRSSRYLFIAGGIGITPILPMVRTAQLRGADWRLVYTGRTRDSLPFLDELHALCRGRVRVRADDEHGGLPDPADLLAGTPPDATVYCCGPPPLIEGVHRLLPVDRPFHYERFSPPPIVDGTPFEVELRGSGRVLPVPADRTALEVVREVLPDVAYSCQQGFCGTCRVRVLAGVVDHRDHVLTDDERAEEMTICVSRSRGGRIVLDL</sequence>
<dbReference type="InterPro" id="IPR017927">
    <property type="entry name" value="FAD-bd_FR_type"/>
</dbReference>
<evidence type="ECO:0000256" key="3">
    <source>
        <dbReference type="ARBA" id="ARBA00022714"/>
    </source>
</evidence>
<dbReference type="GO" id="GO:0016491">
    <property type="term" value="F:oxidoreductase activity"/>
    <property type="evidence" value="ECO:0007669"/>
    <property type="project" value="UniProtKB-KW"/>
</dbReference>
<proteinExistence type="predicted"/>
<dbReference type="PROSITE" id="PS00197">
    <property type="entry name" value="2FE2S_FER_1"/>
    <property type="match status" value="1"/>
</dbReference>
<dbReference type="InterPro" id="IPR036010">
    <property type="entry name" value="2Fe-2S_ferredoxin-like_sf"/>
</dbReference>
<dbReference type="Gene3D" id="2.40.30.10">
    <property type="entry name" value="Translation factors"/>
    <property type="match status" value="1"/>
</dbReference>
<dbReference type="CDD" id="cd00207">
    <property type="entry name" value="fer2"/>
    <property type="match status" value="1"/>
</dbReference>
<dbReference type="GO" id="GO:0051537">
    <property type="term" value="F:2 iron, 2 sulfur cluster binding"/>
    <property type="evidence" value="ECO:0007669"/>
    <property type="project" value="UniProtKB-KW"/>
</dbReference>
<dbReference type="InterPro" id="IPR050415">
    <property type="entry name" value="MRET"/>
</dbReference>
<feature type="domain" description="2Fe-2S ferredoxin-type" evidence="8">
    <location>
        <begin position="273"/>
        <end position="358"/>
    </location>
</feature>
<dbReference type="SUPFAM" id="SSF63380">
    <property type="entry name" value="Riboflavin synthase domain-like"/>
    <property type="match status" value="1"/>
</dbReference>
<dbReference type="RefSeq" id="WP_373290003.1">
    <property type="nucleotide sequence ID" value="NZ_BMMK01000010.1"/>
</dbReference>
<evidence type="ECO:0000256" key="1">
    <source>
        <dbReference type="ARBA" id="ARBA00001974"/>
    </source>
</evidence>
<name>A0A8J3CFM8_9PSEU</name>
<dbReference type="InterPro" id="IPR012675">
    <property type="entry name" value="Beta-grasp_dom_sf"/>
</dbReference>
<dbReference type="SUPFAM" id="SSF54292">
    <property type="entry name" value="2Fe-2S ferredoxin-like"/>
    <property type="match status" value="1"/>
</dbReference>
<dbReference type="PRINTS" id="PR00409">
    <property type="entry name" value="PHDIOXRDTASE"/>
</dbReference>
<keyword evidence="6" id="KW-0408">Iron</keyword>
<comment type="caution">
    <text evidence="10">The sequence shown here is derived from an EMBL/GenBank/DDBJ whole genome shotgun (WGS) entry which is preliminary data.</text>
</comment>
<dbReference type="GO" id="GO:0046872">
    <property type="term" value="F:metal ion binding"/>
    <property type="evidence" value="ECO:0007669"/>
    <property type="project" value="UniProtKB-KW"/>
</dbReference>
<dbReference type="SUPFAM" id="SSF52343">
    <property type="entry name" value="Ferredoxin reductase-like, C-terminal NADP-linked domain"/>
    <property type="match status" value="1"/>
</dbReference>